<keyword evidence="8" id="KW-1185">Reference proteome</keyword>
<gene>
    <name evidence="7" type="ORF">FR698_04805</name>
</gene>
<evidence type="ECO:0000256" key="3">
    <source>
        <dbReference type="ARBA" id="ARBA00022458"/>
    </source>
</evidence>
<keyword evidence="5 7" id="KW-0067">ATP-binding</keyword>
<dbReference type="PANTHER" id="PTHR42711">
    <property type="entry name" value="ABC TRANSPORTER ATP-BINDING PROTEIN"/>
    <property type="match status" value="1"/>
</dbReference>
<evidence type="ECO:0000256" key="4">
    <source>
        <dbReference type="ARBA" id="ARBA00022741"/>
    </source>
</evidence>
<comment type="caution">
    <text evidence="7">The sequence shown here is derived from an EMBL/GenBank/DDBJ whole genome shotgun (WGS) entry which is preliminary data.</text>
</comment>
<dbReference type="GO" id="GO:0016887">
    <property type="term" value="F:ATP hydrolysis activity"/>
    <property type="evidence" value="ECO:0007669"/>
    <property type="project" value="InterPro"/>
</dbReference>
<dbReference type="Gene3D" id="3.40.50.300">
    <property type="entry name" value="P-loop containing nucleotide triphosphate hydrolases"/>
    <property type="match status" value="1"/>
</dbReference>
<dbReference type="Proteomes" id="UP000321201">
    <property type="component" value="Unassembled WGS sequence"/>
</dbReference>
<name>A0A5C7EMU6_9PROT</name>
<dbReference type="InterPro" id="IPR003439">
    <property type="entry name" value="ABC_transporter-like_ATP-bd"/>
</dbReference>
<dbReference type="PANTHER" id="PTHR42711:SF5">
    <property type="entry name" value="ABC TRANSPORTER ATP-BINDING PROTEIN NATA"/>
    <property type="match status" value="1"/>
</dbReference>
<keyword evidence="4" id="KW-0547">Nucleotide-binding</keyword>
<evidence type="ECO:0000313" key="8">
    <source>
        <dbReference type="Proteomes" id="UP000321201"/>
    </source>
</evidence>
<dbReference type="SUPFAM" id="SSF52540">
    <property type="entry name" value="P-loop containing nucleoside triphosphate hydrolases"/>
    <property type="match status" value="1"/>
</dbReference>
<dbReference type="GO" id="GO:0005524">
    <property type="term" value="F:ATP binding"/>
    <property type="evidence" value="ECO:0007669"/>
    <property type="project" value="UniProtKB-KW"/>
</dbReference>
<keyword evidence="3" id="KW-0536">Nodulation</keyword>
<dbReference type="InParanoid" id="A0A5C7EMU6"/>
<dbReference type="InterPro" id="IPR003593">
    <property type="entry name" value="AAA+_ATPase"/>
</dbReference>
<dbReference type="InterPro" id="IPR050763">
    <property type="entry name" value="ABC_transporter_ATP-binding"/>
</dbReference>
<dbReference type="Pfam" id="PF00005">
    <property type="entry name" value="ABC_tran"/>
    <property type="match status" value="1"/>
</dbReference>
<dbReference type="AlphaFoldDB" id="A0A5C7EMU6"/>
<evidence type="ECO:0000256" key="5">
    <source>
        <dbReference type="ARBA" id="ARBA00022840"/>
    </source>
</evidence>
<accession>A0A5C7EMU6</accession>
<protein>
    <submittedName>
        <fullName evidence="7">ATP-binding cassette domain-containing protein</fullName>
    </submittedName>
</protein>
<comment type="similarity">
    <text evidence="1">Belongs to the ABC transporter superfamily.</text>
</comment>
<keyword evidence="2" id="KW-0813">Transport</keyword>
<evidence type="ECO:0000256" key="2">
    <source>
        <dbReference type="ARBA" id="ARBA00022448"/>
    </source>
</evidence>
<evidence type="ECO:0000256" key="1">
    <source>
        <dbReference type="ARBA" id="ARBA00005417"/>
    </source>
</evidence>
<dbReference type="EMBL" id="VPFL01000005">
    <property type="protein sequence ID" value="TXF12558.1"/>
    <property type="molecule type" value="Genomic_DNA"/>
</dbReference>
<evidence type="ECO:0000313" key="7">
    <source>
        <dbReference type="EMBL" id="TXF12558.1"/>
    </source>
</evidence>
<dbReference type="OrthoDB" id="5289537at2"/>
<dbReference type="InterPro" id="IPR027417">
    <property type="entry name" value="P-loop_NTPase"/>
</dbReference>
<sequence length="331" mass="36658">MDAARQASVLTPPAIEAFELTKRYGEVLAVDALSLEIPSGQFFGLLGPNGSGKTTTVHMLSTLIRPTRGSARIAGFDVLSRAIEVRRTIGVVFQDPALDQNLSVAENLRFAGQLYGLSKAEIRRRSEELMELFGLTERRDQPVSRLSGGLRRALDIARGVIHEPRVLFLDEPTIGLDVPNRRRIWRFIGQLRARKGMTVLLTTHYLEEAADCDVVAFIQQGRIVKSGHPHQLIESLGSHVIEIEGERLDALAALLAPRLGAYLLEGETLCFRFKGDAAALAALQAELAPRVAALRVRRPNLNDVFLWINEARAWQAPERETHRPIGERACP</sequence>
<organism evidence="7 8">
    <name type="scientific">Pelomicrobium methylotrophicum</name>
    <dbReference type="NCBI Taxonomy" id="2602750"/>
    <lineage>
        <taxon>Bacteria</taxon>
        <taxon>Pseudomonadati</taxon>
        <taxon>Pseudomonadota</taxon>
        <taxon>Hydrogenophilia</taxon>
        <taxon>Hydrogenophilia incertae sedis</taxon>
        <taxon>Pelomicrobium</taxon>
    </lineage>
</organism>
<reference evidence="7 8" key="1">
    <citation type="submission" date="2019-08" db="EMBL/GenBank/DDBJ databases">
        <title>Pelomicrobium methylotrophicum gen. nov., sp. nov. a moderately thermophilic, facultatively anaerobic, lithoautotrophic and methylotrophic bacterium isolated from a terrestrial mud volcano.</title>
        <authorList>
            <person name="Slobodkina G.B."/>
            <person name="Merkel A.Y."/>
            <person name="Slobodkin A.I."/>
        </authorList>
    </citation>
    <scope>NUCLEOTIDE SEQUENCE [LARGE SCALE GENOMIC DNA]</scope>
    <source>
        <strain evidence="7 8">SM250</strain>
    </source>
</reference>
<proteinExistence type="inferred from homology"/>
<feature type="domain" description="ABC transporter" evidence="6">
    <location>
        <begin position="15"/>
        <end position="245"/>
    </location>
</feature>
<evidence type="ECO:0000259" key="6">
    <source>
        <dbReference type="PROSITE" id="PS50893"/>
    </source>
</evidence>
<dbReference type="PROSITE" id="PS50893">
    <property type="entry name" value="ABC_TRANSPORTER_2"/>
    <property type="match status" value="1"/>
</dbReference>
<dbReference type="SMART" id="SM00382">
    <property type="entry name" value="AAA"/>
    <property type="match status" value="1"/>
</dbReference>
<dbReference type="RefSeq" id="WP_147799050.1">
    <property type="nucleotide sequence ID" value="NZ_VPFL01000005.1"/>
</dbReference>